<organism evidence="7 8">
    <name type="scientific">Parnassius mnemosyne</name>
    <name type="common">clouded apollo</name>
    <dbReference type="NCBI Taxonomy" id="213953"/>
    <lineage>
        <taxon>Eukaryota</taxon>
        <taxon>Metazoa</taxon>
        <taxon>Ecdysozoa</taxon>
        <taxon>Arthropoda</taxon>
        <taxon>Hexapoda</taxon>
        <taxon>Insecta</taxon>
        <taxon>Pterygota</taxon>
        <taxon>Neoptera</taxon>
        <taxon>Endopterygota</taxon>
        <taxon>Lepidoptera</taxon>
        <taxon>Glossata</taxon>
        <taxon>Ditrysia</taxon>
        <taxon>Papilionoidea</taxon>
        <taxon>Papilionidae</taxon>
        <taxon>Parnassiinae</taxon>
        <taxon>Parnassini</taxon>
        <taxon>Parnassius</taxon>
        <taxon>Driopa</taxon>
    </lineage>
</organism>
<dbReference type="GO" id="GO:0046872">
    <property type="term" value="F:metal ion binding"/>
    <property type="evidence" value="ECO:0007669"/>
    <property type="project" value="UniProtKB-KW"/>
</dbReference>
<keyword evidence="8" id="KW-1185">Reference proteome</keyword>
<evidence type="ECO:0000256" key="5">
    <source>
        <dbReference type="ARBA" id="ARBA00033740"/>
    </source>
</evidence>
<dbReference type="GO" id="GO:0004161">
    <property type="term" value="F:dimethylallyltranstransferase activity"/>
    <property type="evidence" value="ECO:0007669"/>
    <property type="project" value="TreeGrafter"/>
</dbReference>
<dbReference type="GO" id="GO:0005737">
    <property type="term" value="C:cytoplasm"/>
    <property type="evidence" value="ECO:0007669"/>
    <property type="project" value="TreeGrafter"/>
</dbReference>
<reference evidence="7 8" key="1">
    <citation type="submission" date="2023-11" db="EMBL/GenBank/DDBJ databases">
        <authorList>
            <person name="Hedman E."/>
            <person name="Englund M."/>
            <person name="Stromberg M."/>
            <person name="Nyberg Akerstrom W."/>
            <person name="Nylinder S."/>
            <person name="Jareborg N."/>
            <person name="Kallberg Y."/>
            <person name="Kronander E."/>
        </authorList>
    </citation>
    <scope>NUCLEOTIDE SEQUENCE [LARGE SCALE GENOMIC DNA]</scope>
</reference>
<keyword evidence="2 6" id="KW-0808">Transferase</keyword>
<gene>
    <name evidence="7" type="ORF">PARMNEM_LOCUS11146</name>
</gene>
<comment type="cofactor">
    <cofactor evidence="1">
        <name>Mg(2+)</name>
        <dbReference type="ChEBI" id="CHEBI:18420"/>
    </cofactor>
</comment>
<keyword evidence="3" id="KW-0479">Metal-binding</keyword>
<protein>
    <recommendedName>
        <fullName evidence="9">Farnesyl pyrophosphate synthase</fullName>
    </recommendedName>
</protein>
<dbReference type="InterPro" id="IPR008949">
    <property type="entry name" value="Isoprenoid_synthase_dom_sf"/>
</dbReference>
<dbReference type="Gene3D" id="1.10.600.10">
    <property type="entry name" value="Farnesyl Diphosphate Synthase"/>
    <property type="match status" value="1"/>
</dbReference>
<dbReference type="GO" id="GO:0045337">
    <property type="term" value="P:farnesyl diphosphate biosynthetic process"/>
    <property type="evidence" value="ECO:0007669"/>
    <property type="project" value="TreeGrafter"/>
</dbReference>
<dbReference type="PANTHER" id="PTHR11525">
    <property type="entry name" value="FARNESYL-PYROPHOSPHATE SYNTHETASE"/>
    <property type="match status" value="1"/>
</dbReference>
<evidence type="ECO:0000256" key="6">
    <source>
        <dbReference type="RuleBase" id="RU004466"/>
    </source>
</evidence>
<evidence type="ECO:0000313" key="7">
    <source>
        <dbReference type="EMBL" id="CAK1590837.1"/>
    </source>
</evidence>
<dbReference type="EMBL" id="CAVLGL010000086">
    <property type="protein sequence ID" value="CAK1590837.1"/>
    <property type="molecule type" value="Genomic_DNA"/>
</dbReference>
<dbReference type="SUPFAM" id="SSF48576">
    <property type="entry name" value="Terpenoid synthases"/>
    <property type="match status" value="1"/>
</dbReference>
<comment type="similarity">
    <text evidence="6">Belongs to the FPP/GGPP synthase family.</text>
</comment>
<evidence type="ECO:0000313" key="8">
    <source>
        <dbReference type="Proteomes" id="UP001314205"/>
    </source>
</evidence>
<evidence type="ECO:0000256" key="1">
    <source>
        <dbReference type="ARBA" id="ARBA00001946"/>
    </source>
</evidence>
<dbReference type="AlphaFoldDB" id="A0AAV1L9Z1"/>
<dbReference type="SFLD" id="SFLDS00005">
    <property type="entry name" value="Isoprenoid_Synthase_Type_I"/>
    <property type="match status" value="1"/>
</dbReference>
<dbReference type="GO" id="GO:0004337">
    <property type="term" value="F:(2E,6E)-farnesyl diphosphate synthase activity"/>
    <property type="evidence" value="ECO:0007669"/>
    <property type="project" value="TreeGrafter"/>
</dbReference>
<dbReference type="InterPro" id="IPR000092">
    <property type="entry name" value="Polyprenyl_synt"/>
</dbReference>
<sequence>MACGRKLLQISRNCAQWTSVQKAPTTVSRKFLSEFKSFYPRLIDTAMARNKYLNDTHVKDRIKKVSEYNPLNKLPIQGEFLLYIYELMEKPDNINDKMKHQAYTLASLIETIQAYFIVQDDVMDSAKMRCKMPCWHLLPDVRHICINDLTLMRHFANEMLRQNIDESIYNKLADIFNEMYMQIEIAQQRDIALQKSKDYSKFTMDTYNLTQTFKASYYCITSTIYMALILCNKATEESFQLVDDICNDVGIVFQIHNDLTDYIDSDTSISGKSSTDIPLGKCSWPAVAALQHCNTEQRKIFEENYGSWDPECIKRILELYNDLNMLKLYKEEIQSRYNTYLHKVNALPKDATPSPDIFLKILDFYRSYTDDASRYYYV</sequence>
<dbReference type="GO" id="GO:0042811">
    <property type="term" value="P:pheromone biosynthetic process"/>
    <property type="evidence" value="ECO:0007669"/>
    <property type="project" value="UniProtKB-ARBA"/>
</dbReference>
<comment type="caution">
    <text evidence="7">The sequence shown here is derived from an EMBL/GenBank/DDBJ whole genome shotgun (WGS) entry which is preliminary data.</text>
</comment>
<dbReference type="Pfam" id="PF00348">
    <property type="entry name" value="polyprenyl_synt"/>
    <property type="match status" value="1"/>
</dbReference>
<proteinExistence type="inferred from homology"/>
<evidence type="ECO:0000256" key="2">
    <source>
        <dbReference type="ARBA" id="ARBA00022679"/>
    </source>
</evidence>
<dbReference type="PANTHER" id="PTHR11525:SF0">
    <property type="entry name" value="FARNESYL PYROPHOSPHATE SYNTHASE"/>
    <property type="match status" value="1"/>
</dbReference>
<dbReference type="InterPro" id="IPR039702">
    <property type="entry name" value="FPS1-like"/>
</dbReference>
<comment type="pathway">
    <text evidence="5">Pheromone biosynthesis.</text>
</comment>
<keyword evidence="4" id="KW-0460">Magnesium</keyword>
<evidence type="ECO:0008006" key="9">
    <source>
        <dbReference type="Google" id="ProtNLM"/>
    </source>
</evidence>
<evidence type="ECO:0000256" key="3">
    <source>
        <dbReference type="ARBA" id="ARBA00022723"/>
    </source>
</evidence>
<evidence type="ECO:0000256" key="4">
    <source>
        <dbReference type="ARBA" id="ARBA00022842"/>
    </source>
</evidence>
<accession>A0AAV1L9Z1</accession>
<name>A0AAV1L9Z1_9NEOP</name>
<dbReference type="Proteomes" id="UP001314205">
    <property type="component" value="Unassembled WGS sequence"/>
</dbReference>